<keyword evidence="2" id="KW-1185">Reference proteome</keyword>
<dbReference type="OrthoDB" id="9796845at2"/>
<proteinExistence type="predicted"/>
<reference evidence="2" key="1">
    <citation type="submission" date="2016-10" db="EMBL/GenBank/DDBJ databases">
        <authorList>
            <person name="Varghese N."/>
            <person name="Submissions S."/>
        </authorList>
    </citation>
    <scope>NUCLEOTIDE SEQUENCE [LARGE SCALE GENOMIC DNA]</scope>
    <source>
        <strain evidence="2">DSM 18733</strain>
    </source>
</reference>
<dbReference type="PANTHER" id="PTHR34817:SF2">
    <property type="entry name" value="NUCLEOTIDYLTRANSFERASE"/>
    <property type="match status" value="1"/>
</dbReference>
<dbReference type="RefSeq" id="WP_093319843.1">
    <property type="nucleotide sequence ID" value="NZ_FOAF01000001.1"/>
</dbReference>
<dbReference type="AlphaFoldDB" id="A0A1H7JV82"/>
<sequence length="260" mass="30721">MIEIDQTVRQNIFEKLEEIEANNNIKILFACESGSRGWQFPSPDSDYDVRFIYLKPMKYYLSIAEQTDQLDFPINEELDINGWDLRKVLQLLYKSNSTPFEWLQSPIIYREEERFPQRLVNLGTSYFSRRTQTHHYLGISKGALDTAVNGREIRIKKLFYVLRPLLAALWCVEKNSVPPMMINPLLTLMPTELKDLTEELIALKLTKEESYVIEIPTSLQSYIIDTYRYCEDASKGFEKKRFDYGPLDEFFVNQLDQYEY</sequence>
<organism evidence="1 2">
    <name type="scientific">Olivibacter domesticus</name>
    <name type="common">Pseudosphingobacterium domesticum</name>
    <dbReference type="NCBI Taxonomy" id="407022"/>
    <lineage>
        <taxon>Bacteria</taxon>
        <taxon>Pseudomonadati</taxon>
        <taxon>Bacteroidota</taxon>
        <taxon>Sphingobacteriia</taxon>
        <taxon>Sphingobacteriales</taxon>
        <taxon>Sphingobacteriaceae</taxon>
        <taxon>Olivibacter</taxon>
    </lineage>
</organism>
<evidence type="ECO:0000313" key="1">
    <source>
        <dbReference type="EMBL" id="SEK77970.1"/>
    </source>
</evidence>
<dbReference type="Proteomes" id="UP000199421">
    <property type="component" value="Unassembled WGS sequence"/>
</dbReference>
<evidence type="ECO:0000313" key="2">
    <source>
        <dbReference type="Proteomes" id="UP000199421"/>
    </source>
</evidence>
<evidence type="ECO:0008006" key="3">
    <source>
        <dbReference type="Google" id="ProtNLM"/>
    </source>
</evidence>
<gene>
    <name evidence="1" type="ORF">SAMN05661044_01125</name>
</gene>
<dbReference type="PANTHER" id="PTHR34817">
    <property type="entry name" value="NUCLEOTIDYLTRANSFERASE"/>
    <property type="match status" value="1"/>
</dbReference>
<protein>
    <recommendedName>
        <fullName evidence="3">Nucleotidyltransferase</fullName>
    </recommendedName>
</protein>
<dbReference type="STRING" id="407022.SAMN05661044_01125"/>
<dbReference type="EMBL" id="FOAF01000001">
    <property type="protein sequence ID" value="SEK77970.1"/>
    <property type="molecule type" value="Genomic_DNA"/>
</dbReference>
<dbReference type="Pfam" id="PF10127">
    <property type="entry name" value="RlaP"/>
    <property type="match status" value="1"/>
</dbReference>
<name>A0A1H7JV82_OLID1</name>
<dbReference type="InterPro" id="IPR018775">
    <property type="entry name" value="RlaP"/>
</dbReference>
<accession>A0A1H7JV82</accession>